<name>B9YZ50_9NEIS</name>
<sequence>MLSLLALPGCVVMQPDPTLEAIKLISVAITGVASMTPGPTQNTILHPHAPVKNLCIEWNRGVALPDFVPALQSELQRHAIESRVYEAGMQPSGCGAELAYTAFLQWEKRSFGDDYAPYLSYAALTLRQNGTVLASANYEMGVMGYDKWTPTRKKLAPLVDAVLAGN</sequence>
<comment type="caution">
    <text evidence="1">The sequence shown here is derived from an EMBL/GenBank/DDBJ whole genome shotgun (WGS) entry which is preliminary data.</text>
</comment>
<evidence type="ECO:0000313" key="2">
    <source>
        <dbReference type="Proteomes" id="UP000003165"/>
    </source>
</evidence>
<protein>
    <submittedName>
        <fullName evidence="1">Uncharacterized protein</fullName>
    </submittedName>
</protein>
<reference evidence="1 2" key="1">
    <citation type="submission" date="2009-02" db="EMBL/GenBank/DDBJ databases">
        <title>Sequencing of the draft genome and assembly of Lutiella nitroferrum 2002.</title>
        <authorList>
            <consortium name="US DOE Joint Genome Institute (JGI-PGF)"/>
            <person name="Lucas S."/>
            <person name="Copeland A."/>
            <person name="Lapidus A."/>
            <person name="Glavina del Rio T."/>
            <person name="Tice H."/>
            <person name="Bruce D."/>
            <person name="Goodwin L."/>
            <person name="Pitluck S."/>
            <person name="Larimer F."/>
            <person name="Land M.L."/>
            <person name="Hauser L."/>
            <person name="Coates J.D."/>
        </authorList>
    </citation>
    <scope>NUCLEOTIDE SEQUENCE [LARGE SCALE GENOMIC DNA]</scope>
    <source>
        <strain evidence="1 2">2002</strain>
    </source>
</reference>
<gene>
    <name evidence="1" type="ORF">FuraDRAFT_0385</name>
</gene>
<dbReference type="eggNOG" id="ENOG5032SY2">
    <property type="taxonomic scope" value="Bacteria"/>
</dbReference>
<evidence type="ECO:0000313" key="1">
    <source>
        <dbReference type="EMBL" id="EEG10403.1"/>
    </source>
</evidence>
<dbReference type="EMBL" id="ACIS01000001">
    <property type="protein sequence ID" value="EEG10403.1"/>
    <property type="molecule type" value="Genomic_DNA"/>
</dbReference>
<accession>B9YZ50</accession>
<keyword evidence="2" id="KW-1185">Reference proteome</keyword>
<proteinExistence type="predicted"/>
<dbReference type="AlphaFoldDB" id="B9YZ50"/>
<dbReference type="Proteomes" id="UP000003165">
    <property type="component" value="Unassembled WGS sequence"/>
</dbReference>
<organism evidence="1 2">
    <name type="scientific">Pseudogulbenkiania ferrooxidans 2002</name>
    <dbReference type="NCBI Taxonomy" id="279714"/>
    <lineage>
        <taxon>Bacteria</taxon>
        <taxon>Pseudomonadati</taxon>
        <taxon>Pseudomonadota</taxon>
        <taxon>Betaproteobacteria</taxon>
        <taxon>Neisseriales</taxon>
        <taxon>Chromobacteriaceae</taxon>
        <taxon>Pseudogulbenkiania</taxon>
    </lineage>
</organism>